<reference evidence="2 3" key="1">
    <citation type="submission" date="2019-12" db="EMBL/GenBank/DDBJ databases">
        <title>Comparative genomics gives insights into the taxonomy of the Azoarcus-Aromatoleum group and reveals separate origins of nif in the plant-associated Azoarcus and non-plant-associated Aromatoleum sub-groups.</title>
        <authorList>
            <person name="Lafos M."/>
            <person name="Maluk M."/>
            <person name="Batista M."/>
            <person name="Junghare M."/>
            <person name="Carmona M."/>
            <person name="Faoro H."/>
            <person name="Cruz L.M."/>
            <person name="Battistoni F."/>
            <person name="De Souza E."/>
            <person name="Pedrosa F."/>
            <person name="Chen W.-M."/>
            <person name="Poole P.S."/>
            <person name="Dixon R.A."/>
            <person name="James E.K."/>
        </authorList>
    </citation>
    <scope>NUCLEOTIDE SEQUENCE [LARGE SCALE GENOMIC DNA]</scope>
    <source>
        <strain evidence="2 3">22Lin</strain>
    </source>
</reference>
<organism evidence="2 3">
    <name type="scientific">Aromatoleum diolicum</name>
    <dbReference type="NCBI Taxonomy" id="75796"/>
    <lineage>
        <taxon>Bacteria</taxon>
        <taxon>Pseudomonadati</taxon>
        <taxon>Pseudomonadota</taxon>
        <taxon>Betaproteobacteria</taxon>
        <taxon>Rhodocyclales</taxon>
        <taxon>Rhodocyclaceae</taxon>
        <taxon>Aromatoleum</taxon>
    </lineage>
</organism>
<sequence length="304" mass="33383">MYFAIEPPHASLPLQISHALAELRRAIVDAPLHVFALVDDAFDEALLGARKWSRRPKYSLYDGTALHGLEAAAPHLLTAPAAPDEQSAWLHEIFAACAGRPMLSIVACTLPAAALQDHLRPYLIARTPDSLEWPVRWGDTRVLPGLIDTLEPGRREHLLSPFHHWWSTARDGTLIGWQGGACAAPKPADCDKLPIRDATFARLVELAEADAVLANIHDTQPDLLRQHRPFDCHDRVARHLVIASTCGISAAGARQHFSVLALCLADDFTEHPAMAALLQRVRQGADYRTEIGTLQTGFWQEAAA</sequence>
<name>A0ABX1QD66_9RHOO</name>
<comment type="caution">
    <text evidence="2">The sequence shown here is derived from an EMBL/GenBank/DDBJ whole genome shotgun (WGS) entry which is preliminary data.</text>
</comment>
<accession>A0ABX1QD66</accession>
<dbReference type="EMBL" id="WTVQ01000017">
    <property type="protein sequence ID" value="NMG75455.1"/>
    <property type="molecule type" value="Genomic_DNA"/>
</dbReference>
<dbReference type="InterPro" id="IPR025391">
    <property type="entry name" value="DUF4123"/>
</dbReference>
<protein>
    <submittedName>
        <fullName evidence="2">DUF4123 domain-containing protein</fullName>
    </submittedName>
</protein>
<proteinExistence type="predicted"/>
<dbReference type="RefSeq" id="WP_169260603.1">
    <property type="nucleotide sequence ID" value="NZ_WTVQ01000017.1"/>
</dbReference>
<dbReference type="Pfam" id="PF13503">
    <property type="entry name" value="DUF4123"/>
    <property type="match status" value="1"/>
</dbReference>
<keyword evidence="3" id="KW-1185">Reference proteome</keyword>
<gene>
    <name evidence="2" type="ORF">GPA25_11870</name>
</gene>
<evidence type="ECO:0000313" key="3">
    <source>
        <dbReference type="Proteomes" id="UP000648984"/>
    </source>
</evidence>
<evidence type="ECO:0000259" key="1">
    <source>
        <dbReference type="Pfam" id="PF13503"/>
    </source>
</evidence>
<dbReference type="Proteomes" id="UP000648984">
    <property type="component" value="Unassembled WGS sequence"/>
</dbReference>
<evidence type="ECO:0000313" key="2">
    <source>
        <dbReference type="EMBL" id="NMG75455.1"/>
    </source>
</evidence>
<feature type="domain" description="DUF4123" evidence="1">
    <location>
        <begin position="34"/>
        <end position="155"/>
    </location>
</feature>